<dbReference type="PANTHER" id="PTHR10407:SF15">
    <property type="entry name" value="HUNTINGTIN INTERACTING PROTEIN 1"/>
    <property type="match status" value="1"/>
</dbReference>
<dbReference type="PROSITE" id="PS50942">
    <property type="entry name" value="ENTH"/>
    <property type="match status" value="1"/>
</dbReference>
<dbReference type="GO" id="GO:0043325">
    <property type="term" value="F:phosphatidylinositol-3,4-bisphosphate binding"/>
    <property type="evidence" value="ECO:0007669"/>
    <property type="project" value="TreeGrafter"/>
</dbReference>
<dbReference type="AlphaFoldDB" id="A0A1E4TMR5"/>
<dbReference type="InterPro" id="IPR011417">
    <property type="entry name" value="ANTH_dom"/>
</dbReference>
<dbReference type="Proteomes" id="UP000094236">
    <property type="component" value="Unassembled WGS sequence"/>
</dbReference>
<proteinExistence type="predicted"/>
<dbReference type="GO" id="GO:0048268">
    <property type="term" value="P:clathrin coat assembly"/>
    <property type="evidence" value="ECO:0007669"/>
    <property type="project" value="TreeGrafter"/>
</dbReference>
<dbReference type="GO" id="GO:0007015">
    <property type="term" value="P:actin filament organization"/>
    <property type="evidence" value="ECO:0007669"/>
    <property type="project" value="TreeGrafter"/>
</dbReference>
<dbReference type="SUPFAM" id="SSF48464">
    <property type="entry name" value="ENTH/VHS domain"/>
    <property type="match status" value="1"/>
</dbReference>
<dbReference type="GO" id="GO:0051015">
    <property type="term" value="F:actin filament binding"/>
    <property type="evidence" value="ECO:0007669"/>
    <property type="project" value="TreeGrafter"/>
</dbReference>
<evidence type="ECO:0000313" key="3">
    <source>
        <dbReference type="Proteomes" id="UP000094236"/>
    </source>
</evidence>
<dbReference type="InterPro" id="IPR013809">
    <property type="entry name" value="ENTH"/>
</dbReference>
<accession>A0A1E4TMR5</accession>
<name>A0A1E4TMR5_PACTA</name>
<feature type="non-terminal residue" evidence="2">
    <location>
        <position position="259"/>
    </location>
</feature>
<dbReference type="SMART" id="SM00273">
    <property type="entry name" value="ENTH"/>
    <property type="match status" value="1"/>
</dbReference>
<reference evidence="3" key="1">
    <citation type="submission" date="2016-05" db="EMBL/GenBank/DDBJ databases">
        <title>Comparative genomics of biotechnologically important yeasts.</title>
        <authorList>
            <consortium name="DOE Joint Genome Institute"/>
            <person name="Riley R."/>
            <person name="Haridas S."/>
            <person name="Wolfe K.H."/>
            <person name="Lopes M.R."/>
            <person name="Hittinger C.T."/>
            <person name="Goker M."/>
            <person name="Salamov A."/>
            <person name="Wisecaver J."/>
            <person name="Long T.M."/>
            <person name="Aerts A.L."/>
            <person name="Barry K."/>
            <person name="Choi C."/>
            <person name="Clum A."/>
            <person name="Coughlan A.Y."/>
            <person name="Deshpande S."/>
            <person name="Douglass A.P."/>
            <person name="Hanson S.J."/>
            <person name="Klenk H.-P."/>
            <person name="Labutti K."/>
            <person name="Lapidus A."/>
            <person name="Lindquist E."/>
            <person name="Lipzen A."/>
            <person name="Meier-Kolthoff J.P."/>
            <person name="Ohm R.A."/>
            <person name="Otillar R.P."/>
            <person name="Pangilinan J."/>
            <person name="Peng Y."/>
            <person name="Rokas A."/>
            <person name="Rosa C.A."/>
            <person name="Scheuner C."/>
            <person name="Sibirny A.A."/>
            <person name="Slot J.C."/>
            <person name="Stielow J.B."/>
            <person name="Sun H."/>
            <person name="Kurtzman C.P."/>
            <person name="Blackwell M."/>
            <person name="Grigoriev I.V."/>
            <person name="Jeffries T.W."/>
        </authorList>
    </citation>
    <scope>NUCLEOTIDE SEQUENCE [LARGE SCALE GENOMIC DNA]</scope>
    <source>
        <strain evidence="3">NRRL Y-2460</strain>
    </source>
</reference>
<dbReference type="OrthoDB" id="10262320at2759"/>
<dbReference type="Gene3D" id="1.25.40.90">
    <property type="match status" value="1"/>
</dbReference>
<dbReference type="GO" id="GO:0006897">
    <property type="term" value="P:endocytosis"/>
    <property type="evidence" value="ECO:0007669"/>
    <property type="project" value="InterPro"/>
</dbReference>
<dbReference type="InterPro" id="IPR030224">
    <property type="entry name" value="Sla2_fam"/>
</dbReference>
<protein>
    <recommendedName>
        <fullName evidence="1">ENTH domain-containing protein</fullName>
    </recommendedName>
</protein>
<dbReference type="GO" id="GO:0035615">
    <property type="term" value="F:clathrin adaptor activity"/>
    <property type="evidence" value="ECO:0007669"/>
    <property type="project" value="TreeGrafter"/>
</dbReference>
<evidence type="ECO:0000259" key="1">
    <source>
        <dbReference type="PROSITE" id="PS50942"/>
    </source>
</evidence>
<dbReference type="CDD" id="cd17007">
    <property type="entry name" value="ANTH_N_Sla2p"/>
    <property type="match status" value="1"/>
</dbReference>
<dbReference type="STRING" id="669874.A0A1E4TMR5"/>
<feature type="domain" description="ENTH" evidence="1">
    <location>
        <begin position="1"/>
        <end position="129"/>
    </location>
</feature>
<evidence type="ECO:0000313" key="2">
    <source>
        <dbReference type="EMBL" id="ODV93056.1"/>
    </source>
</evidence>
<dbReference type="GO" id="GO:0030136">
    <property type="term" value="C:clathrin-coated vesicle"/>
    <property type="evidence" value="ECO:0007669"/>
    <property type="project" value="TreeGrafter"/>
</dbReference>
<dbReference type="GO" id="GO:0032051">
    <property type="term" value="F:clathrin light chain binding"/>
    <property type="evidence" value="ECO:0007669"/>
    <property type="project" value="TreeGrafter"/>
</dbReference>
<dbReference type="GO" id="GO:0080025">
    <property type="term" value="F:phosphatidylinositol-3,5-bisphosphate binding"/>
    <property type="evidence" value="ECO:0007669"/>
    <property type="project" value="TreeGrafter"/>
</dbReference>
<dbReference type="InterPro" id="IPR008942">
    <property type="entry name" value="ENTH_VHS"/>
</dbReference>
<keyword evidence="3" id="KW-1185">Reference proteome</keyword>
<organism evidence="2 3">
    <name type="scientific">Pachysolen tannophilus NRRL Y-2460</name>
    <dbReference type="NCBI Taxonomy" id="669874"/>
    <lineage>
        <taxon>Eukaryota</taxon>
        <taxon>Fungi</taxon>
        <taxon>Dikarya</taxon>
        <taxon>Ascomycota</taxon>
        <taxon>Saccharomycotina</taxon>
        <taxon>Pichiomycetes</taxon>
        <taxon>Pachysolenaceae</taxon>
        <taxon>Pachysolen</taxon>
    </lineage>
</organism>
<dbReference type="GO" id="GO:0030479">
    <property type="term" value="C:actin cortical patch"/>
    <property type="evidence" value="ECO:0007669"/>
    <property type="project" value="TreeGrafter"/>
</dbReference>
<gene>
    <name evidence="2" type="ORF">PACTADRAFT_47253</name>
</gene>
<dbReference type="Pfam" id="PF07651">
    <property type="entry name" value="ANTH"/>
    <property type="match status" value="1"/>
</dbReference>
<sequence>MNRSESDLQVSIKKACSADETAPKRKHVRACIVFSWDHRSSKAFWNGLKILPLQDDEIKLFKALITIHKVLQEGHPTCLKEGIKNRDWIESLGAIVHNDGYKNYGRLIREYDRYLLRKLDFHRNHRGFNGTFEYEEYVSLSTVSDPDEGYEAILDLMSLQDAIDDLQRLIFATISHNKSSECKISALVPLIAESYGIYKFITSMLRAMHTTTGSDEALEPLRDRYNAQHSRLYEFYADCSSVRYLTSLITIPKLQLSPP</sequence>
<dbReference type="PANTHER" id="PTHR10407">
    <property type="entry name" value="HUNTINGTIN INTERACTING PROTEIN 1"/>
    <property type="match status" value="1"/>
</dbReference>
<dbReference type="EMBL" id="KV454059">
    <property type="protein sequence ID" value="ODV93056.1"/>
    <property type="molecule type" value="Genomic_DNA"/>
</dbReference>